<dbReference type="PANTHER" id="PTHR10593:SF181">
    <property type="entry name" value="C2H2-TYPE DOMAIN-CONTAINING PROTEIN"/>
    <property type="match status" value="1"/>
</dbReference>
<evidence type="ECO:0000256" key="4">
    <source>
        <dbReference type="ARBA" id="ARBA00022833"/>
    </source>
</evidence>
<dbReference type="GO" id="GO:0003700">
    <property type="term" value="F:DNA-binding transcription factor activity"/>
    <property type="evidence" value="ECO:0007669"/>
    <property type="project" value="TreeGrafter"/>
</dbReference>
<keyword evidence="3" id="KW-0863">Zinc-finger</keyword>
<dbReference type="GO" id="GO:0005634">
    <property type="term" value="C:nucleus"/>
    <property type="evidence" value="ECO:0007669"/>
    <property type="project" value="TreeGrafter"/>
</dbReference>
<dbReference type="Pfam" id="PF22992">
    <property type="entry name" value="C2CH-4th_BIRD-IDD"/>
    <property type="match status" value="1"/>
</dbReference>
<evidence type="ECO:0000256" key="3">
    <source>
        <dbReference type="ARBA" id="ARBA00022771"/>
    </source>
</evidence>
<evidence type="ECO:0000256" key="6">
    <source>
        <dbReference type="ARBA" id="ARBA00023163"/>
    </source>
</evidence>
<organism evidence="11 12">
    <name type="scientific">Populus tomentosa</name>
    <name type="common">Chinese white poplar</name>
    <dbReference type="NCBI Taxonomy" id="118781"/>
    <lineage>
        <taxon>Eukaryota</taxon>
        <taxon>Viridiplantae</taxon>
        <taxon>Streptophyta</taxon>
        <taxon>Embryophyta</taxon>
        <taxon>Tracheophyta</taxon>
        <taxon>Spermatophyta</taxon>
        <taxon>Magnoliopsida</taxon>
        <taxon>eudicotyledons</taxon>
        <taxon>Gunneridae</taxon>
        <taxon>Pentapetalae</taxon>
        <taxon>rosids</taxon>
        <taxon>fabids</taxon>
        <taxon>Malpighiales</taxon>
        <taxon>Salicaceae</taxon>
        <taxon>Saliceae</taxon>
        <taxon>Populus</taxon>
    </lineage>
</organism>
<evidence type="ECO:0000256" key="1">
    <source>
        <dbReference type="ARBA" id="ARBA00022723"/>
    </source>
</evidence>
<dbReference type="Pfam" id="PF22995">
    <property type="entry name" value="C2CH-3rd_BIRD-IDD"/>
    <property type="match status" value="1"/>
</dbReference>
<proteinExistence type="predicted"/>
<evidence type="ECO:0008006" key="13">
    <source>
        <dbReference type="Google" id="ProtNLM"/>
    </source>
</evidence>
<dbReference type="AlphaFoldDB" id="A0A8X8CBU7"/>
<feature type="region of interest" description="Disordered" evidence="7">
    <location>
        <begin position="224"/>
        <end position="262"/>
    </location>
</feature>
<protein>
    <recommendedName>
        <fullName evidence="13">C2H2-type domain-containing protein</fullName>
    </recommendedName>
</protein>
<evidence type="ECO:0000313" key="11">
    <source>
        <dbReference type="EMBL" id="KAG6748492.1"/>
    </source>
</evidence>
<evidence type="ECO:0000256" key="2">
    <source>
        <dbReference type="ARBA" id="ARBA00022737"/>
    </source>
</evidence>
<sequence>MCSPHPARSIGDLTVIKKHFSRKHGEKKWKCDKCSKKYAVQSDWKAHQKACATREYMRDRGTIFSRRDCFITHRAFCDALAEENNKVNQGVMANMGSNLQNQMSELMSSVLRWGMFSSSSGTLFGSPRSISSTSSLQLSSTDSSGLHYLQDNKNGCQISASAHMSATAMLKKAAQMGATASNSINSPVMQKSFASSMADNSAMNDTEVFTGVFMSNDQNPGFTRNVEQEDNGSSSLIHGRKPLMERNPTGPSRFAGTSIEGGDMMTRDFMGVGGARPTNLHDQRQQHQQRLEMEGMSQQQRMPMMNPSLRESAMEKPSIWDV</sequence>
<keyword evidence="4" id="KW-0862">Zinc</keyword>
<comment type="caution">
    <text evidence="11">The sequence shown here is derived from an EMBL/GenBank/DDBJ whole genome shotgun (WGS) entry which is preliminary data.</text>
</comment>
<dbReference type="Proteomes" id="UP000886885">
    <property type="component" value="Chromosome 14D"/>
</dbReference>
<dbReference type="GO" id="GO:0008270">
    <property type="term" value="F:zinc ion binding"/>
    <property type="evidence" value="ECO:0007669"/>
    <property type="project" value="UniProtKB-KW"/>
</dbReference>
<keyword evidence="1" id="KW-0479">Metal-binding</keyword>
<dbReference type="OrthoDB" id="6354171at2759"/>
<evidence type="ECO:0000259" key="10">
    <source>
        <dbReference type="Pfam" id="PF22996"/>
    </source>
</evidence>
<accession>A0A8X8CBU7</accession>
<keyword evidence="2" id="KW-0677">Repeat</keyword>
<dbReference type="PANTHER" id="PTHR10593">
    <property type="entry name" value="SERINE/THREONINE-PROTEIN KINASE RIO"/>
    <property type="match status" value="1"/>
</dbReference>
<dbReference type="InterPro" id="IPR055185">
    <property type="entry name" value="C2CH-4th_BIRD-IDD"/>
</dbReference>
<evidence type="ECO:0000259" key="8">
    <source>
        <dbReference type="Pfam" id="PF22992"/>
    </source>
</evidence>
<dbReference type="InterPro" id="IPR055187">
    <property type="entry name" value="C2CH-3rd_BIRD-IDD"/>
</dbReference>
<keyword evidence="6" id="KW-0804">Transcription</keyword>
<reference evidence="11" key="1">
    <citation type="journal article" date="2020" name="bioRxiv">
        <title>Hybrid origin of Populus tomentosa Carr. identified through genome sequencing and phylogenomic analysis.</title>
        <authorList>
            <person name="An X."/>
            <person name="Gao K."/>
            <person name="Chen Z."/>
            <person name="Li J."/>
            <person name="Yang X."/>
            <person name="Yang X."/>
            <person name="Zhou J."/>
            <person name="Guo T."/>
            <person name="Zhao T."/>
            <person name="Huang S."/>
            <person name="Miao D."/>
            <person name="Khan W.U."/>
            <person name="Rao P."/>
            <person name="Ye M."/>
            <person name="Lei B."/>
            <person name="Liao W."/>
            <person name="Wang J."/>
            <person name="Ji L."/>
            <person name="Li Y."/>
            <person name="Guo B."/>
            <person name="Mustafa N.S."/>
            <person name="Li S."/>
            <person name="Yun Q."/>
            <person name="Keller S.R."/>
            <person name="Mao J."/>
            <person name="Zhang R."/>
            <person name="Strauss S.H."/>
        </authorList>
    </citation>
    <scope>NUCLEOTIDE SEQUENCE</scope>
    <source>
        <strain evidence="11">GM15</strain>
        <tissue evidence="11">Leaf</tissue>
    </source>
</reference>
<feature type="domain" description="BIRD-IDD transcription factor third C2HC zinc finger" evidence="9">
    <location>
        <begin position="28"/>
        <end position="51"/>
    </location>
</feature>
<dbReference type="InterPro" id="IPR055186">
    <property type="entry name" value="C2H2-2nd_BIRD-IDD"/>
</dbReference>
<gene>
    <name evidence="11" type="ORF">POTOM_048416</name>
</gene>
<feature type="domain" description="BIRD-IDD transcription factor fourth C2HC zinc finger" evidence="8">
    <location>
        <begin position="55"/>
        <end position="95"/>
    </location>
</feature>
<keyword evidence="12" id="KW-1185">Reference proteome</keyword>
<dbReference type="EMBL" id="JAAWWB010000028">
    <property type="protein sequence ID" value="KAG6748492.1"/>
    <property type="molecule type" value="Genomic_DNA"/>
</dbReference>
<name>A0A8X8CBU7_POPTO</name>
<keyword evidence="5" id="KW-0805">Transcription regulation</keyword>
<evidence type="ECO:0000259" key="9">
    <source>
        <dbReference type="Pfam" id="PF22995"/>
    </source>
</evidence>
<evidence type="ECO:0000256" key="5">
    <source>
        <dbReference type="ARBA" id="ARBA00023015"/>
    </source>
</evidence>
<dbReference type="InterPro" id="IPR031140">
    <property type="entry name" value="IDD1-16"/>
</dbReference>
<feature type="domain" description="BIRD-IDD transcription factor second C2H2 zinc finger" evidence="10">
    <location>
        <begin position="5"/>
        <end position="24"/>
    </location>
</feature>
<evidence type="ECO:0000256" key="7">
    <source>
        <dbReference type="SAM" id="MobiDB-lite"/>
    </source>
</evidence>
<evidence type="ECO:0000313" key="12">
    <source>
        <dbReference type="Proteomes" id="UP000886885"/>
    </source>
</evidence>
<dbReference type="Pfam" id="PF22996">
    <property type="entry name" value="C2H2-2nd_BIRD-IDD"/>
    <property type="match status" value="1"/>
</dbReference>